<evidence type="ECO:0000313" key="8">
    <source>
        <dbReference type="Proteomes" id="UP000036756"/>
    </source>
</evidence>
<feature type="transmembrane region" description="Helical" evidence="5">
    <location>
        <begin position="96"/>
        <end position="116"/>
    </location>
</feature>
<proteinExistence type="predicted"/>
<feature type="transmembrane region" description="Helical" evidence="5">
    <location>
        <begin position="128"/>
        <end position="152"/>
    </location>
</feature>
<keyword evidence="2 5" id="KW-0812">Transmembrane</keyword>
<dbReference type="RefSeq" id="WP_048569814.1">
    <property type="nucleotide sequence ID" value="NZ_LFVU01000006.1"/>
</dbReference>
<feature type="transmembrane region" description="Helical" evidence="5">
    <location>
        <begin position="172"/>
        <end position="191"/>
    </location>
</feature>
<feature type="transmembrane region" description="Helical" evidence="5">
    <location>
        <begin position="71"/>
        <end position="90"/>
    </location>
</feature>
<feature type="transmembrane region" description="Helical" evidence="5">
    <location>
        <begin position="360"/>
        <end position="377"/>
    </location>
</feature>
<dbReference type="PANTHER" id="PTHR37422:SF13">
    <property type="entry name" value="LIPOPOLYSACCHARIDE BIOSYNTHESIS PROTEIN PA4999-RELATED"/>
    <property type="match status" value="1"/>
</dbReference>
<evidence type="ECO:0000256" key="3">
    <source>
        <dbReference type="ARBA" id="ARBA00022989"/>
    </source>
</evidence>
<dbReference type="GO" id="GO:0016020">
    <property type="term" value="C:membrane"/>
    <property type="evidence" value="ECO:0007669"/>
    <property type="project" value="UniProtKB-SubCell"/>
</dbReference>
<gene>
    <name evidence="7" type="ORF">CLCY_9c00370</name>
</gene>
<evidence type="ECO:0000313" key="7">
    <source>
        <dbReference type="EMBL" id="KMT22606.1"/>
    </source>
</evidence>
<evidence type="ECO:0000256" key="5">
    <source>
        <dbReference type="SAM" id="Phobius"/>
    </source>
</evidence>
<dbReference type="InterPro" id="IPR007016">
    <property type="entry name" value="O-antigen_ligase-rel_domated"/>
</dbReference>
<dbReference type="Proteomes" id="UP000036756">
    <property type="component" value="Unassembled WGS sequence"/>
</dbReference>
<reference evidence="7 8" key="1">
    <citation type="submission" date="2015-06" db="EMBL/GenBank/DDBJ databases">
        <title>Draft genome sequence of the purine-degrading Clostridium cylindrosporum HC-1 (DSM 605).</title>
        <authorList>
            <person name="Poehlein A."/>
            <person name="Schiel-Bengelsdorf B."/>
            <person name="Bengelsdorf F."/>
            <person name="Daniel R."/>
            <person name="Duerre P."/>
        </authorList>
    </citation>
    <scope>NUCLEOTIDE SEQUENCE [LARGE SCALE GENOMIC DNA]</scope>
    <source>
        <strain evidence="7 8">DSM 605</strain>
    </source>
</reference>
<dbReference type="InterPro" id="IPR051533">
    <property type="entry name" value="WaaL-like"/>
</dbReference>
<dbReference type="PANTHER" id="PTHR37422">
    <property type="entry name" value="TEICHURONIC ACID BIOSYNTHESIS PROTEIN TUAE"/>
    <property type="match status" value="1"/>
</dbReference>
<feature type="transmembrane region" description="Helical" evidence="5">
    <location>
        <begin position="331"/>
        <end position="351"/>
    </location>
</feature>
<name>A0A0J8G4L1_CLOCY</name>
<organism evidence="7 8">
    <name type="scientific">Clostridium cylindrosporum DSM 605</name>
    <dbReference type="NCBI Taxonomy" id="1121307"/>
    <lineage>
        <taxon>Bacteria</taxon>
        <taxon>Bacillati</taxon>
        <taxon>Bacillota</taxon>
        <taxon>Clostridia</taxon>
        <taxon>Eubacteriales</taxon>
        <taxon>Clostridiaceae</taxon>
        <taxon>Clostridium</taxon>
    </lineage>
</organism>
<evidence type="ECO:0000256" key="4">
    <source>
        <dbReference type="ARBA" id="ARBA00023136"/>
    </source>
</evidence>
<dbReference type="EMBL" id="LFVU01000006">
    <property type="protein sequence ID" value="KMT22606.1"/>
    <property type="molecule type" value="Genomic_DNA"/>
</dbReference>
<dbReference type="Pfam" id="PF04932">
    <property type="entry name" value="Wzy_C"/>
    <property type="match status" value="1"/>
</dbReference>
<comment type="subcellular location">
    <subcellularLocation>
        <location evidence="1">Membrane</location>
        <topology evidence="1">Multi-pass membrane protein</topology>
    </subcellularLocation>
</comment>
<dbReference type="PATRIC" id="fig|1121307.3.peg.2620"/>
<keyword evidence="4 5" id="KW-0472">Membrane</keyword>
<dbReference type="AlphaFoldDB" id="A0A0J8G4L1"/>
<evidence type="ECO:0000259" key="6">
    <source>
        <dbReference type="Pfam" id="PF04932"/>
    </source>
</evidence>
<evidence type="ECO:0000256" key="2">
    <source>
        <dbReference type="ARBA" id="ARBA00022692"/>
    </source>
</evidence>
<keyword evidence="8" id="KW-1185">Reference proteome</keyword>
<feature type="transmembrane region" description="Helical" evidence="5">
    <location>
        <begin position="383"/>
        <end position="401"/>
    </location>
</feature>
<feature type="transmembrane region" description="Helical" evidence="5">
    <location>
        <begin position="198"/>
        <end position="213"/>
    </location>
</feature>
<evidence type="ECO:0000256" key="1">
    <source>
        <dbReference type="ARBA" id="ARBA00004141"/>
    </source>
</evidence>
<feature type="domain" description="O-antigen ligase-related" evidence="6">
    <location>
        <begin position="202"/>
        <end position="340"/>
    </location>
</feature>
<accession>A0A0J8G4L1</accession>
<feature type="transmembrane region" description="Helical" evidence="5">
    <location>
        <begin position="242"/>
        <end position="259"/>
    </location>
</feature>
<feature type="transmembrane region" description="Helical" evidence="5">
    <location>
        <begin position="7"/>
        <end position="23"/>
    </location>
</feature>
<sequence>MKLKNILNIILYTFIIIVPLVPVKTKISFIPIAADTVFGGLAILFGIAYISLNCIKDRSYLNVVKSKEMKFLGVLAVLFTIISLSSVFYAQNKVAAITETIRFIEYVVIFYIILIVSDNDFIKKSLSIFYIVMIIASLFGVVQFIFNLSGFYDNGTYHPLGRGRIYSTFENPNYWGAAINMVIFYPIICFVEKRGSRLLNGLVFLLFLFNLIFSSTRGSWLGFGLGLLVISILRYRRMLLSIPALIVAALILPATRQRFLSIFDPHNASEGVRVKIWKTGLEMFKDYPLLGVGNGNFLFRYREYISKYHELYAGRTIFTTHNSYIKMLAELGAIGGVLFILIYASLTHITFKVYRYTKRYNLVALSFIGFWCAYLFQNFLNNLMFIPQLNVLVWIITAMLYKGYYIESKKGVANHG</sequence>
<keyword evidence="3 5" id="KW-1133">Transmembrane helix</keyword>
<dbReference type="OrthoDB" id="9806320at2"/>
<dbReference type="STRING" id="1121307.CLCY_9c00370"/>
<feature type="transmembrane region" description="Helical" evidence="5">
    <location>
        <begin position="219"/>
        <end position="235"/>
    </location>
</feature>
<protein>
    <submittedName>
        <fullName evidence="7">Polymerase</fullName>
    </submittedName>
</protein>
<comment type="caution">
    <text evidence="7">The sequence shown here is derived from an EMBL/GenBank/DDBJ whole genome shotgun (WGS) entry which is preliminary data.</text>
</comment>
<feature type="transmembrane region" description="Helical" evidence="5">
    <location>
        <begin position="29"/>
        <end position="50"/>
    </location>
</feature>